<keyword evidence="2" id="KW-1185">Reference proteome</keyword>
<accession>A0ABT4ZHX9</accession>
<sequence>MNEVRVKIEDPKHLFHMAHASGMMDAHEQLENLPDGLRQTPGVALAIATIGAEANSLRGQIIGKNLAAIARAGHNVAHYKSVTFDPNTAELVCEFYEPDLFDSEQS</sequence>
<dbReference type="RefSeq" id="WP_271890075.1">
    <property type="nucleotide sequence ID" value="NZ_JAQBIE010000024.1"/>
</dbReference>
<reference evidence="1" key="1">
    <citation type="submission" date="2022-12" db="EMBL/GenBank/DDBJ databases">
        <title>Paracoccus onchidii sp. nov., isolated from a marine invertebrate from the South China Sea.</title>
        <authorList>
            <person name="Xu S."/>
            <person name="Liu Z."/>
            <person name="Xu Y."/>
        </authorList>
    </citation>
    <scope>NUCLEOTIDE SEQUENCE</scope>
    <source>
        <strain evidence="1">Z330</strain>
    </source>
</reference>
<evidence type="ECO:0000313" key="2">
    <source>
        <dbReference type="Proteomes" id="UP001165641"/>
    </source>
</evidence>
<name>A0ABT4ZHX9_9RHOB</name>
<organism evidence="1 2">
    <name type="scientific">Paracoccus onchidii</name>
    <dbReference type="NCBI Taxonomy" id="3017813"/>
    <lineage>
        <taxon>Bacteria</taxon>
        <taxon>Pseudomonadati</taxon>
        <taxon>Pseudomonadota</taxon>
        <taxon>Alphaproteobacteria</taxon>
        <taxon>Rhodobacterales</taxon>
        <taxon>Paracoccaceae</taxon>
        <taxon>Paracoccus</taxon>
    </lineage>
</organism>
<evidence type="ECO:0000313" key="1">
    <source>
        <dbReference type="EMBL" id="MDB6178959.1"/>
    </source>
</evidence>
<comment type="caution">
    <text evidence="1">The sequence shown here is derived from an EMBL/GenBank/DDBJ whole genome shotgun (WGS) entry which is preliminary data.</text>
</comment>
<dbReference type="EMBL" id="JAQBIE010000024">
    <property type="protein sequence ID" value="MDB6178959.1"/>
    <property type="molecule type" value="Genomic_DNA"/>
</dbReference>
<protein>
    <submittedName>
        <fullName evidence="1">Uncharacterized protein</fullName>
    </submittedName>
</protein>
<dbReference type="Proteomes" id="UP001165641">
    <property type="component" value="Unassembled WGS sequence"/>
</dbReference>
<gene>
    <name evidence="1" type="ORF">PAF17_15820</name>
</gene>
<proteinExistence type="predicted"/>